<dbReference type="CDD" id="cd02620">
    <property type="entry name" value="Peptidase_C1A_CathepsinB"/>
    <property type="match status" value="1"/>
</dbReference>
<feature type="domain" description="Peptidase C1A papain C-terminal" evidence="3">
    <location>
        <begin position="172"/>
        <end position="455"/>
    </location>
</feature>
<dbReference type="Pfam" id="PF00112">
    <property type="entry name" value="Peptidase_C1"/>
    <property type="match status" value="1"/>
</dbReference>
<evidence type="ECO:0000256" key="1">
    <source>
        <dbReference type="ARBA" id="ARBA00008455"/>
    </source>
</evidence>
<keyword evidence="2" id="KW-0472">Membrane</keyword>
<gene>
    <name evidence="4" type="ORF">GCK72_001421</name>
</gene>
<dbReference type="AlphaFoldDB" id="A0A6A5HSH1"/>
<dbReference type="Proteomes" id="UP000483820">
    <property type="component" value="Chromosome I"/>
</dbReference>
<dbReference type="SMART" id="SM00645">
    <property type="entry name" value="Pept_C1"/>
    <property type="match status" value="1"/>
</dbReference>
<dbReference type="InterPro" id="IPR000668">
    <property type="entry name" value="Peptidase_C1A_C"/>
</dbReference>
<keyword evidence="2" id="KW-0812">Transmembrane</keyword>
<dbReference type="InterPro" id="IPR038765">
    <property type="entry name" value="Papain-like_cys_pep_sf"/>
</dbReference>
<comment type="caution">
    <text evidence="4">The sequence shown here is derived from an EMBL/GenBank/DDBJ whole genome shotgun (WGS) entry which is preliminary data.</text>
</comment>
<name>A0A6A5HSH1_CAERE</name>
<dbReference type="Gene3D" id="3.90.70.10">
    <property type="entry name" value="Cysteine proteinases"/>
    <property type="match status" value="1"/>
</dbReference>
<organism evidence="4 5">
    <name type="scientific">Caenorhabditis remanei</name>
    <name type="common">Caenorhabditis vulgaris</name>
    <dbReference type="NCBI Taxonomy" id="31234"/>
    <lineage>
        <taxon>Eukaryota</taxon>
        <taxon>Metazoa</taxon>
        <taxon>Ecdysozoa</taxon>
        <taxon>Nematoda</taxon>
        <taxon>Chromadorea</taxon>
        <taxon>Rhabditida</taxon>
        <taxon>Rhabditina</taxon>
        <taxon>Rhabditomorpha</taxon>
        <taxon>Rhabditoidea</taxon>
        <taxon>Rhabditidae</taxon>
        <taxon>Peloderinae</taxon>
        <taxon>Caenorhabditis</taxon>
    </lineage>
</organism>
<dbReference type="CTD" id="9816195"/>
<dbReference type="EMBL" id="WUAV01000001">
    <property type="protein sequence ID" value="KAF1769604.1"/>
    <property type="molecule type" value="Genomic_DNA"/>
</dbReference>
<dbReference type="InterPro" id="IPR013128">
    <property type="entry name" value="Peptidase_C1A"/>
</dbReference>
<dbReference type="KEGG" id="crq:GCK72_001421"/>
<evidence type="ECO:0000256" key="2">
    <source>
        <dbReference type="SAM" id="Phobius"/>
    </source>
</evidence>
<dbReference type="GeneID" id="9816195"/>
<protein>
    <recommendedName>
        <fullName evidence="3">Peptidase C1A papain C-terminal domain-containing protein</fullName>
    </recommendedName>
</protein>
<dbReference type="SUPFAM" id="SSF54001">
    <property type="entry name" value="Cysteine proteinases"/>
    <property type="match status" value="1"/>
</dbReference>
<accession>A0A6A5HSH1</accession>
<dbReference type="GO" id="GO:0006508">
    <property type="term" value="P:proteolysis"/>
    <property type="evidence" value="ECO:0007669"/>
    <property type="project" value="InterPro"/>
</dbReference>
<dbReference type="PANTHER" id="PTHR12411">
    <property type="entry name" value="CYSTEINE PROTEASE FAMILY C1-RELATED"/>
    <property type="match status" value="1"/>
</dbReference>
<feature type="transmembrane region" description="Helical" evidence="2">
    <location>
        <begin position="59"/>
        <end position="84"/>
    </location>
</feature>
<dbReference type="GO" id="GO:0008234">
    <property type="term" value="F:cysteine-type peptidase activity"/>
    <property type="evidence" value="ECO:0007669"/>
    <property type="project" value="InterPro"/>
</dbReference>
<reference evidence="4 5" key="1">
    <citation type="submission" date="2019-12" db="EMBL/GenBank/DDBJ databases">
        <title>Chromosome-level assembly of the Caenorhabditis remanei genome.</title>
        <authorList>
            <person name="Teterina A.A."/>
            <person name="Willis J.H."/>
            <person name="Phillips P.C."/>
        </authorList>
    </citation>
    <scope>NUCLEOTIDE SEQUENCE [LARGE SCALE GENOMIC DNA]</scope>
    <source>
        <strain evidence="4 5">PX506</strain>
        <tissue evidence="4">Whole organism</tissue>
    </source>
</reference>
<evidence type="ECO:0000313" key="5">
    <source>
        <dbReference type="Proteomes" id="UP000483820"/>
    </source>
</evidence>
<evidence type="ECO:0000259" key="3">
    <source>
        <dbReference type="SMART" id="SM00645"/>
    </source>
</evidence>
<sequence>MIIFCWSAEKCSHISSYQHIPSDSMGFSEMYPNDKGPSGSNPSRTTFETRSRRKRLLHVAAMIALVLVLILTVIAVVYGSYYLYRRYVTDVNDKRENDEYLRKLVRQVNDSPETTWKAKFNKFGVKNRSYGFKYTRNQTAVEEYMEHIRKFFESDAMKRHLEELENYKSSDLPKHFDARQKWPNCPSISNVPNQGGCGSCFAVAAAGVASDRACIHSNGTFKALLSEEDIIGCCSVCGNCYGGDPLKALTYWVNQGLVTGGRDGCRPYSFDLSCGVPCSPATFFEAEEKRTCMRRCQNIYYQQKYEEDKHFATFAYSMYPRSMTVSPDGKERVKVPTIIGHFNDKNTEKLNVTEYRNVIKKEILLYGPTTMAFPVPEEFLHYSSGVFRPFPLDGFDDRIVYWHVVRLIGWGESDDGQHYWLAINSFGNHWGDNGLFKINTDDMEKYGLEYETAVV</sequence>
<comment type="similarity">
    <text evidence="1">Belongs to the peptidase C1 family.</text>
</comment>
<proteinExistence type="inferred from homology"/>
<evidence type="ECO:0000313" key="4">
    <source>
        <dbReference type="EMBL" id="KAF1769604.1"/>
    </source>
</evidence>
<dbReference type="RefSeq" id="XP_003105109.2">
    <property type="nucleotide sequence ID" value="XM_003105061.2"/>
</dbReference>
<keyword evidence="2" id="KW-1133">Transmembrane helix</keyword>